<organism evidence="1 2">
    <name type="scientific">Xanthomonas boreopolis</name>
    <dbReference type="NCBI Taxonomy" id="86183"/>
    <lineage>
        <taxon>Bacteria</taxon>
        <taxon>Pseudomonadati</taxon>
        <taxon>Pseudomonadota</taxon>
        <taxon>Gammaproteobacteria</taxon>
        <taxon>Lysobacterales</taxon>
        <taxon>Lysobacteraceae</taxon>
        <taxon>Xanthomonas</taxon>
    </lineage>
</organism>
<sequence length="220" mass="23464">MFLGLCTAMPSAQAVTFGGSAAFTSDYVWRGSSQNQGNAAVQGGLKASADNGLYGSLWGSSVDFGDAAGASTEMDFVAGWSGSLAPDWALDVNFTRYQYPGSKADLDWNEVGATVTWKRNYWLQLGVSDDALASGRAGSYAQIGARLPVNDALRFEALAGHYWLDSAYADDYTHGQVSAVWAFARPCELRVSGHFTDDAARRLFPGQAGSRLEVALQASF</sequence>
<comment type="caution">
    <text evidence="1">The sequence shown here is derived from an EMBL/GenBank/DDBJ whole genome shotgun (WGS) entry which is preliminary data.</text>
</comment>
<reference evidence="1" key="1">
    <citation type="journal article" date="2014" name="Int. J. Syst. Evol. Microbiol.">
        <title>Complete genome sequence of Corynebacterium casei LMG S-19264T (=DSM 44701T), isolated from a smear-ripened cheese.</title>
        <authorList>
            <consortium name="US DOE Joint Genome Institute (JGI-PGF)"/>
            <person name="Walter F."/>
            <person name="Albersmeier A."/>
            <person name="Kalinowski J."/>
            <person name="Ruckert C."/>
        </authorList>
    </citation>
    <scope>NUCLEOTIDE SEQUENCE</scope>
    <source>
        <strain evidence="1">JCM 13306</strain>
    </source>
</reference>
<proteinExistence type="predicted"/>
<name>A0A919F8W4_9XANT</name>
<dbReference type="EMBL" id="BNBA01000017">
    <property type="protein sequence ID" value="GHH55331.1"/>
    <property type="molecule type" value="Genomic_DNA"/>
</dbReference>
<protein>
    <submittedName>
        <fullName evidence="1">Uncharacterized protein</fullName>
    </submittedName>
</protein>
<reference evidence="1" key="2">
    <citation type="submission" date="2020-09" db="EMBL/GenBank/DDBJ databases">
        <authorList>
            <person name="Sun Q."/>
            <person name="Ohkuma M."/>
        </authorList>
    </citation>
    <scope>NUCLEOTIDE SEQUENCE</scope>
    <source>
        <strain evidence="1">JCM 13306</strain>
    </source>
</reference>
<dbReference type="InterPro" id="IPR010239">
    <property type="entry name" value="CHP02001"/>
</dbReference>
<dbReference type="Pfam" id="PF09694">
    <property type="entry name" value="Gcw_chp"/>
    <property type="match status" value="1"/>
</dbReference>
<dbReference type="NCBIfam" id="TIGR02001">
    <property type="entry name" value="gcw_chp"/>
    <property type="match status" value="1"/>
</dbReference>
<accession>A0A919F8W4</accession>
<dbReference type="Proteomes" id="UP000623958">
    <property type="component" value="Unassembled WGS sequence"/>
</dbReference>
<evidence type="ECO:0000313" key="1">
    <source>
        <dbReference type="EMBL" id="GHH55331.1"/>
    </source>
</evidence>
<evidence type="ECO:0000313" key="2">
    <source>
        <dbReference type="Proteomes" id="UP000623958"/>
    </source>
</evidence>
<keyword evidence="2" id="KW-1185">Reference proteome</keyword>
<dbReference type="AlphaFoldDB" id="A0A919F8W4"/>
<gene>
    <name evidence="1" type="ORF">GCM10009090_23430</name>
</gene>